<dbReference type="EMBL" id="KN880497">
    <property type="protein sequence ID" value="KIY68735.1"/>
    <property type="molecule type" value="Genomic_DNA"/>
</dbReference>
<evidence type="ECO:0000313" key="2">
    <source>
        <dbReference type="EMBL" id="KIY68735.1"/>
    </source>
</evidence>
<evidence type="ECO:0000256" key="1">
    <source>
        <dbReference type="SAM" id="MobiDB-lite"/>
    </source>
</evidence>
<proteinExistence type="predicted"/>
<gene>
    <name evidence="2" type="ORF">CYLTODRAFT_480990</name>
</gene>
<evidence type="ECO:0000313" key="3">
    <source>
        <dbReference type="Proteomes" id="UP000054007"/>
    </source>
</evidence>
<name>A0A0D7BEX9_9AGAR</name>
<accession>A0A0D7BEX9</accession>
<sequence length="121" mass="12753">MSSSNSKASNQCKAFAPTPKKALNFADIEIFGVVPDSHSEGATKTNSNGIAGTGLPPPGWMRGTSTTEEYTTEESTLEPFDCEPDHSAFGPGRPSTPLRGCPLPGHEQRADPNAVEGYSVE</sequence>
<organism evidence="2 3">
    <name type="scientific">Cylindrobasidium torrendii FP15055 ss-10</name>
    <dbReference type="NCBI Taxonomy" id="1314674"/>
    <lineage>
        <taxon>Eukaryota</taxon>
        <taxon>Fungi</taxon>
        <taxon>Dikarya</taxon>
        <taxon>Basidiomycota</taxon>
        <taxon>Agaricomycotina</taxon>
        <taxon>Agaricomycetes</taxon>
        <taxon>Agaricomycetidae</taxon>
        <taxon>Agaricales</taxon>
        <taxon>Marasmiineae</taxon>
        <taxon>Physalacriaceae</taxon>
        <taxon>Cylindrobasidium</taxon>
    </lineage>
</organism>
<dbReference type="AlphaFoldDB" id="A0A0D7BEX9"/>
<protein>
    <submittedName>
        <fullName evidence="2">Uncharacterized protein</fullName>
    </submittedName>
</protein>
<reference evidence="2 3" key="1">
    <citation type="journal article" date="2015" name="Fungal Genet. Biol.">
        <title>Evolution of novel wood decay mechanisms in Agaricales revealed by the genome sequences of Fistulina hepatica and Cylindrobasidium torrendii.</title>
        <authorList>
            <person name="Floudas D."/>
            <person name="Held B.W."/>
            <person name="Riley R."/>
            <person name="Nagy L.G."/>
            <person name="Koehler G."/>
            <person name="Ransdell A.S."/>
            <person name="Younus H."/>
            <person name="Chow J."/>
            <person name="Chiniquy J."/>
            <person name="Lipzen A."/>
            <person name="Tritt A."/>
            <person name="Sun H."/>
            <person name="Haridas S."/>
            <person name="LaButti K."/>
            <person name="Ohm R.A."/>
            <person name="Kues U."/>
            <person name="Blanchette R.A."/>
            <person name="Grigoriev I.V."/>
            <person name="Minto R.E."/>
            <person name="Hibbett D.S."/>
        </authorList>
    </citation>
    <scope>NUCLEOTIDE SEQUENCE [LARGE SCALE GENOMIC DNA]</scope>
    <source>
        <strain evidence="2 3">FP15055 ss-10</strain>
    </source>
</reference>
<feature type="region of interest" description="Disordered" evidence="1">
    <location>
        <begin position="36"/>
        <end position="121"/>
    </location>
</feature>
<feature type="compositionally biased region" description="Polar residues" evidence="1">
    <location>
        <begin position="40"/>
        <end position="50"/>
    </location>
</feature>
<dbReference type="Proteomes" id="UP000054007">
    <property type="component" value="Unassembled WGS sequence"/>
</dbReference>
<feature type="compositionally biased region" description="Acidic residues" evidence="1">
    <location>
        <begin position="70"/>
        <end position="82"/>
    </location>
</feature>
<keyword evidence="3" id="KW-1185">Reference proteome</keyword>